<dbReference type="InterPro" id="IPR033131">
    <property type="entry name" value="Pectinesterase_Asp_AS"/>
</dbReference>
<dbReference type="GO" id="GO:0009279">
    <property type="term" value="C:cell outer membrane"/>
    <property type="evidence" value="ECO:0007669"/>
    <property type="project" value="TreeGrafter"/>
</dbReference>
<comment type="catalytic activity">
    <reaction evidence="5">
        <text>[(1-&gt;4)-alpha-D-galacturonosyl methyl ester](n) + n H2O = [(1-&gt;4)-alpha-D-galacturonosyl](n) + n methanol + n H(+)</text>
        <dbReference type="Rhea" id="RHEA:22380"/>
        <dbReference type="Rhea" id="RHEA-COMP:14570"/>
        <dbReference type="Rhea" id="RHEA-COMP:14573"/>
        <dbReference type="ChEBI" id="CHEBI:15377"/>
        <dbReference type="ChEBI" id="CHEBI:15378"/>
        <dbReference type="ChEBI" id="CHEBI:17790"/>
        <dbReference type="ChEBI" id="CHEBI:140522"/>
        <dbReference type="ChEBI" id="CHEBI:140523"/>
        <dbReference type="EC" id="3.1.1.11"/>
    </reaction>
</comment>
<sequence>MVLKHTVCLLFCLAISSLITFAQKQRMTVAQDGSGDYRTVQSALNVVPANNKSRIVIYIKKGVYKEKLTLDSTQHLVTLIGEEKGSTILTYDDYSGKTLPDGTKVRTSTSGSFYIFGDDFRAENLTFENTAGRQVGQAVAAFVTGDRAVFVNCRFLGNQDTLYTGMPGQYGRQYYLDCYIEGTIDFIFGSATAVFDHCTIFSKTGGSYITAASTPEGKSYGLVFLNCTLTSDAPKASVYLGRPWRDFAKTAFIRCQLGEHIQPAGWHNWDKPNAEKTTLYVEYESIGPGANPSARVDWSRQLTKDEVKSYTTETILAGDDHWKPDRKLTK</sequence>
<dbReference type="KEGG" id="spib:G8759_24305"/>
<comment type="similarity">
    <text evidence="1">Belongs to the pectinesterase family.</text>
</comment>
<evidence type="ECO:0000256" key="4">
    <source>
        <dbReference type="PROSITE-ProRule" id="PRU10040"/>
    </source>
</evidence>
<dbReference type="FunFam" id="2.160.20.10:FF:000052">
    <property type="entry name" value="Pectinesterase"/>
    <property type="match status" value="1"/>
</dbReference>
<dbReference type="PROSITE" id="PS00800">
    <property type="entry name" value="PECTINESTERASE_1"/>
    <property type="match status" value="1"/>
</dbReference>
<gene>
    <name evidence="7" type="ORF">G8759_24305</name>
</gene>
<evidence type="ECO:0000256" key="1">
    <source>
        <dbReference type="ARBA" id="ARBA00008891"/>
    </source>
</evidence>
<feature type="domain" description="Pectinesterase catalytic" evidence="6">
    <location>
        <begin position="27"/>
        <end position="319"/>
    </location>
</feature>
<dbReference type="EC" id="3.1.1.11" evidence="5"/>
<comment type="pathway">
    <text evidence="5">Glycan metabolism; pectin degradation; 2-dehydro-3-deoxy-D-gluconate from pectin: step 1/5.</text>
</comment>
<feature type="active site" evidence="4">
    <location>
        <position position="185"/>
    </location>
</feature>
<dbReference type="UniPathway" id="UPA00545">
    <property type="reaction ID" value="UER00823"/>
</dbReference>
<evidence type="ECO:0000256" key="5">
    <source>
        <dbReference type="RuleBase" id="RU000589"/>
    </source>
</evidence>
<dbReference type="GO" id="GO:0030599">
    <property type="term" value="F:pectinesterase activity"/>
    <property type="evidence" value="ECO:0007669"/>
    <property type="project" value="UniProtKB-UniRule"/>
</dbReference>
<dbReference type="InterPro" id="IPR000070">
    <property type="entry name" value="Pectinesterase_cat"/>
</dbReference>
<dbReference type="InterPro" id="IPR011050">
    <property type="entry name" value="Pectin_lyase_fold/virulence"/>
</dbReference>
<dbReference type="Gene3D" id="2.160.20.10">
    <property type="entry name" value="Single-stranded right-handed beta-helix, Pectin lyase-like"/>
    <property type="match status" value="1"/>
</dbReference>
<feature type="signal peptide" evidence="5">
    <location>
        <begin position="1"/>
        <end position="22"/>
    </location>
</feature>
<dbReference type="InterPro" id="IPR012334">
    <property type="entry name" value="Pectin_lyas_fold"/>
</dbReference>
<keyword evidence="5" id="KW-0732">Signal</keyword>
<dbReference type="PANTHER" id="PTHR31321:SF57">
    <property type="entry name" value="PECTINESTERASE 53-RELATED"/>
    <property type="match status" value="1"/>
</dbReference>
<organism evidence="7 8">
    <name type="scientific">Spirosoma aureum</name>
    <dbReference type="NCBI Taxonomy" id="2692134"/>
    <lineage>
        <taxon>Bacteria</taxon>
        <taxon>Pseudomonadati</taxon>
        <taxon>Bacteroidota</taxon>
        <taxon>Cytophagia</taxon>
        <taxon>Cytophagales</taxon>
        <taxon>Cytophagaceae</taxon>
        <taxon>Spirosoma</taxon>
    </lineage>
</organism>
<dbReference type="InterPro" id="IPR018040">
    <property type="entry name" value="Pectinesterase_Tyr_AS"/>
</dbReference>
<dbReference type="GO" id="GO:0042545">
    <property type="term" value="P:cell wall modification"/>
    <property type="evidence" value="ECO:0007669"/>
    <property type="project" value="UniProtKB-UniRule"/>
</dbReference>
<dbReference type="RefSeq" id="WP_167213911.1">
    <property type="nucleotide sequence ID" value="NZ_CP050063.1"/>
</dbReference>
<keyword evidence="8" id="KW-1185">Reference proteome</keyword>
<evidence type="ECO:0000313" key="8">
    <source>
        <dbReference type="Proteomes" id="UP000501802"/>
    </source>
</evidence>
<dbReference type="AlphaFoldDB" id="A0A6G9AT60"/>
<feature type="chain" id="PRO_5026379390" description="Pectinesterase" evidence="5">
    <location>
        <begin position="23"/>
        <end position="330"/>
    </location>
</feature>
<dbReference type="GO" id="GO:0045490">
    <property type="term" value="P:pectin catabolic process"/>
    <property type="evidence" value="ECO:0007669"/>
    <property type="project" value="UniProtKB-UniRule"/>
</dbReference>
<dbReference type="EMBL" id="CP050063">
    <property type="protein sequence ID" value="QIP15534.1"/>
    <property type="molecule type" value="Genomic_DNA"/>
</dbReference>
<keyword evidence="2 5" id="KW-0378">Hydrolase</keyword>
<reference evidence="7 8" key="1">
    <citation type="submission" date="2020-03" db="EMBL/GenBank/DDBJ databases">
        <authorList>
            <person name="Kim M.K."/>
        </authorList>
    </citation>
    <scope>NUCLEOTIDE SEQUENCE [LARGE SCALE GENOMIC DNA]</scope>
    <source>
        <strain evidence="7 8">BT328</strain>
    </source>
</reference>
<evidence type="ECO:0000259" key="6">
    <source>
        <dbReference type="Pfam" id="PF01095"/>
    </source>
</evidence>
<keyword evidence="3 5" id="KW-0063">Aspartyl esterase</keyword>
<accession>A0A6G9AT60</accession>
<name>A0A6G9AT60_9BACT</name>
<protein>
    <recommendedName>
        <fullName evidence="5">Pectinesterase</fullName>
        <ecNumber evidence="5">3.1.1.11</ecNumber>
    </recommendedName>
</protein>
<proteinExistence type="inferred from homology"/>
<dbReference type="PROSITE" id="PS00503">
    <property type="entry name" value="PECTINESTERASE_2"/>
    <property type="match status" value="1"/>
</dbReference>
<dbReference type="Pfam" id="PF01095">
    <property type="entry name" value="Pectinesterase"/>
    <property type="match status" value="1"/>
</dbReference>
<dbReference type="PANTHER" id="PTHR31321">
    <property type="entry name" value="ACYL-COA THIOESTER HYDROLASE YBHC-RELATED"/>
    <property type="match status" value="1"/>
</dbReference>
<evidence type="ECO:0000256" key="3">
    <source>
        <dbReference type="ARBA" id="ARBA00023085"/>
    </source>
</evidence>
<evidence type="ECO:0000313" key="7">
    <source>
        <dbReference type="EMBL" id="QIP15534.1"/>
    </source>
</evidence>
<dbReference type="SUPFAM" id="SSF51126">
    <property type="entry name" value="Pectin lyase-like"/>
    <property type="match status" value="1"/>
</dbReference>
<evidence type="ECO:0000256" key="2">
    <source>
        <dbReference type="ARBA" id="ARBA00022801"/>
    </source>
</evidence>
<dbReference type="Proteomes" id="UP000501802">
    <property type="component" value="Chromosome"/>
</dbReference>